<keyword evidence="2" id="KW-1185">Reference proteome</keyword>
<evidence type="ECO:0000313" key="1">
    <source>
        <dbReference type="EMBL" id="RZC57218.1"/>
    </source>
</evidence>
<dbReference type="Gramene" id="RZC57218">
    <property type="protein sequence ID" value="RZC57218"/>
    <property type="gene ID" value="C5167_004522"/>
</dbReference>
<gene>
    <name evidence="1" type="ORF">C5167_004522</name>
</gene>
<sequence length="80" mass="9647">MDTSWMQKGRCHPDYFRGCDEFINFAWSHRTPDLGWNINKLWSKESIPISKLLKLISFERQRCEVIPLLHLSLERSKRKK</sequence>
<evidence type="ECO:0000313" key="2">
    <source>
        <dbReference type="Proteomes" id="UP000316621"/>
    </source>
</evidence>
<name>A0A4Y7JBQ1_PAPSO</name>
<dbReference type="AlphaFoldDB" id="A0A4Y7JBQ1"/>
<proteinExistence type="predicted"/>
<reference evidence="1 2" key="1">
    <citation type="journal article" date="2018" name="Science">
        <title>The opium poppy genome and morphinan production.</title>
        <authorList>
            <person name="Guo L."/>
            <person name="Winzer T."/>
            <person name="Yang X."/>
            <person name="Li Y."/>
            <person name="Ning Z."/>
            <person name="He Z."/>
            <person name="Teodor R."/>
            <person name="Lu Y."/>
            <person name="Bowser T.A."/>
            <person name="Graham I.A."/>
            <person name="Ye K."/>
        </authorList>
    </citation>
    <scope>NUCLEOTIDE SEQUENCE [LARGE SCALE GENOMIC DNA]</scope>
    <source>
        <strain evidence="2">cv. HN1</strain>
        <tissue evidence="1">Leaves</tissue>
    </source>
</reference>
<accession>A0A4Y7JBQ1</accession>
<protein>
    <submittedName>
        <fullName evidence="1">Uncharacterized protein</fullName>
    </submittedName>
</protein>
<dbReference type="Proteomes" id="UP000316621">
    <property type="component" value="Chromosome 4"/>
</dbReference>
<organism evidence="1 2">
    <name type="scientific">Papaver somniferum</name>
    <name type="common">Opium poppy</name>
    <dbReference type="NCBI Taxonomy" id="3469"/>
    <lineage>
        <taxon>Eukaryota</taxon>
        <taxon>Viridiplantae</taxon>
        <taxon>Streptophyta</taxon>
        <taxon>Embryophyta</taxon>
        <taxon>Tracheophyta</taxon>
        <taxon>Spermatophyta</taxon>
        <taxon>Magnoliopsida</taxon>
        <taxon>Ranunculales</taxon>
        <taxon>Papaveraceae</taxon>
        <taxon>Papaveroideae</taxon>
        <taxon>Papaver</taxon>
    </lineage>
</organism>
<dbReference type="EMBL" id="CM010718">
    <property type="protein sequence ID" value="RZC57218.1"/>
    <property type="molecule type" value="Genomic_DNA"/>
</dbReference>